<dbReference type="Proteomes" id="UP000269221">
    <property type="component" value="Unassembled WGS sequence"/>
</dbReference>
<dbReference type="Gene3D" id="2.60.40.10">
    <property type="entry name" value="Immunoglobulins"/>
    <property type="match status" value="1"/>
</dbReference>
<name>A0A3M0J083_HIRRU</name>
<dbReference type="SUPFAM" id="SSF49265">
    <property type="entry name" value="Fibronectin type III"/>
    <property type="match status" value="1"/>
</dbReference>
<evidence type="ECO:0000313" key="3">
    <source>
        <dbReference type="Proteomes" id="UP000269221"/>
    </source>
</evidence>
<reference evidence="2 3" key="1">
    <citation type="submission" date="2018-07" db="EMBL/GenBank/DDBJ databases">
        <title>A high quality draft genome assembly of the barn swallow (H. rustica rustica).</title>
        <authorList>
            <person name="Formenti G."/>
            <person name="Chiara M."/>
            <person name="Poveda L."/>
            <person name="Francoijs K.-J."/>
            <person name="Bonisoli-Alquati A."/>
            <person name="Canova L."/>
            <person name="Gianfranceschi L."/>
            <person name="Horner D.S."/>
            <person name="Saino N."/>
        </authorList>
    </citation>
    <scope>NUCLEOTIDE SEQUENCE [LARGE SCALE GENOMIC DNA]</scope>
    <source>
        <strain evidence="2">Chelidonia</strain>
        <tissue evidence="2">Blood</tissue>
    </source>
</reference>
<organism evidence="2 3">
    <name type="scientific">Hirundo rustica rustica</name>
    <dbReference type="NCBI Taxonomy" id="333673"/>
    <lineage>
        <taxon>Eukaryota</taxon>
        <taxon>Metazoa</taxon>
        <taxon>Chordata</taxon>
        <taxon>Craniata</taxon>
        <taxon>Vertebrata</taxon>
        <taxon>Euteleostomi</taxon>
        <taxon>Archelosauria</taxon>
        <taxon>Archosauria</taxon>
        <taxon>Dinosauria</taxon>
        <taxon>Saurischia</taxon>
        <taxon>Theropoda</taxon>
        <taxon>Coelurosauria</taxon>
        <taxon>Aves</taxon>
        <taxon>Neognathae</taxon>
        <taxon>Neoaves</taxon>
        <taxon>Telluraves</taxon>
        <taxon>Australaves</taxon>
        <taxon>Passeriformes</taxon>
        <taxon>Sylvioidea</taxon>
        <taxon>Hirundinidae</taxon>
        <taxon>Hirundo</taxon>
    </lineage>
</organism>
<evidence type="ECO:0000256" key="1">
    <source>
        <dbReference type="SAM" id="MobiDB-lite"/>
    </source>
</evidence>
<dbReference type="OrthoDB" id="9932619at2759"/>
<evidence type="ECO:0000313" key="2">
    <source>
        <dbReference type="EMBL" id="RMB92413.1"/>
    </source>
</evidence>
<dbReference type="EMBL" id="QRBI01000227">
    <property type="protein sequence ID" value="RMB92413.1"/>
    <property type="molecule type" value="Genomic_DNA"/>
</dbReference>
<gene>
    <name evidence="2" type="ORF">DUI87_31183</name>
</gene>
<dbReference type="AlphaFoldDB" id="A0A3M0J083"/>
<dbReference type="STRING" id="333673.A0A3M0J083"/>
<comment type="caution">
    <text evidence="2">The sequence shown here is derived from an EMBL/GenBank/DDBJ whole genome shotgun (WGS) entry which is preliminary data.</text>
</comment>
<keyword evidence="3" id="KW-1185">Reference proteome</keyword>
<feature type="region of interest" description="Disordered" evidence="1">
    <location>
        <begin position="152"/>
        <end position="190"/>
    </location>
</feature>
<dbReference type="InterPro" id="IPR013783">
    <property type="entry name" value="Ig-like_fold"/>
</dbReference>
<protein>
    <submittedName>
        <fullName evidence="2">Uncharacterized protein</fullName>
    </submittedName>
</protein>
<proteinExistence type="predicted"/>
<dbReference type="InterPro" id="IPR036116">
    <property type="entry name" value="FN3_sf"/>
</dbReference>
<accession>A0A3M0J083</accession>
<sequence length="190" mass="19558">MPVGRSALPVGRSALPVGRSAMPVGCSALPVGRGAMPVGCSALPVGRGAMPVGRSALPVGRGALPVGRMPCPWDRSALPVGRSAMPVGLSAMPVAPRVNSVRVSPDSLLLSLSPPFTPEPTDLLQYHVSYWENTTSATVKFLSDPGVEQLYSPAEEEPQALVVGEGSGLEGEEPSPNTCRDRGATEGPPQ</sequence>